<accession>A0AA96LTG1</accession>
<dbReference type="AlphaFoldDB" id="A0AA96LTG1"/>
<dbReference type="Proteomes" id="UP001304650">
    <property type="component" value="Chromosome"/>
</dbReference>
<dbReference type="Pfam" id="PF21813">
    <property type="entry name" value="DUF6882"/>
    <property type="match status" value="1"/>
</dbReference>
<sequence>MGLFDFLKKQKNSEQEVRNVNLQDIENFSSMQELLERYSGIAFEKQLAINDSIGNLDWNVDMSAGTATFGNDLTFPIQMLGSVSHQSNTWLWAWGNAQAQISSDSLTQAMQLKAYGIKNNILELTEKTIPATDNEGHVIACIASGMFKKRFYYAGNYGVGTAFFTIDVAEEGLLEKPESVLTVFPQLITAFGLNHRKALYFYLKDKGFKVSESNDSLTGVSDKLTVTAHFDELHRMTNLEATNK</sequence>
<dbReference type="InterPro" id="IPR049249">
    <property type="entry name" value="DUF6882"/>
</dbReference>
<keyword evidence="2" id="KW-1185">Reference proteome</keyword>
<organism evidence="1 2">
    <name type="scientific">Paenibacillus roseopurpureus</name>
    <dbReference type="NCBI Taxonomy" id="2918901"/>
    <lineage>
        <taxon>Bacteria</taxon>
        <taxon>Bacillati</taxon>
        <taxon>Bacillota</taxon>
        <taxon>Bacilli</taxon>
        <taxon>Bacillales</taxon>
        <taxon>Paenibacillaceae</taxon>
        <taxon>Paenibacillus</taxon>
    </lineage>
</organism>
<dbReference type="KEGG" id="proo:MJB10_12445"/>
<dbReference type="EMBL" id="CP130319">
    <property type="protein sequence ID" value="WNR46857.1"/>
    <property type="molecule type" value="Genomic_DNA"/>
</dbReference>
<name>A0AA96LTG1_9BACL</name>
<proteinExistence type="predicted"/>
<gene>
    <name evidence="1" type="ORF">MJB10_12445</name>
</gene>
<reference evidence="1" key="1">
    <citation type="submission" date="2022-02" db="EMBL/GenBank/DDBJ databases">
        <title>Paenibacillus sp. MBLB1832 Whole Genome Shotgun Sequencing.</title>
        <authorList>
            <person name="Hwang C.Y."/>
            <person name="Cho E.-S."/>
            <person name="Seo M.-J."/>
        </authorList>
    </citation>
    <scope>NUCLEOTIDE SEQUENCE</scope>
    <source>
        <strain evidence="1">MBLB1832</strain>
    </source>
</reference>
<evidence type="ECO:0000313" key="2">
    <source>
        <dbReference type="Proteomes" id="UP001304650"/>
    </source>
</evidence>
<evidence type="ECO:0000313" key="1">
    <source>
        <dbReference type="EMBL" id="WNR46857.1"/>
    </source>
</evidence>
<protein>
    <submittedName>
        <fullName evidence="1">Uncharacterized protein</fullName>
    </submittedName>
</protein>
<dbReference type="RefSeq" id="WP_314805273.1">
    <property type="nucleotide sequence ID" value="NZ_CP130319.1"/>
</dbReference>